<keyword evidence="4" id="KW-1185">Reference proteome</keyword>
<dbReference type="PANTHER" id="PTHR22891">
    <property type="entry name" value="EUKARYOTIC TRANSLATION INITIATION FACTOR 2C"/>
    <property type="match status" value="1"/>
</dbReference>
<dbReference type="Pfam" id="PF08699">
    <property type="entry name" value="ArgoL1"/>
    <property type="match status" value="1"/>
</dbReference>
<dbReference type="InterPro" id="IPR014811">
    <property type="entry name" value="ArgoL1"/>
</dbReference>
<name>A0A9W8AZW2_9FUNG</name>
<dbReference type="PROSITE" id="PS50822">
    <property type="entry name" value="PIWI"/>
    <property type="match status" value="1"/>
</dbReference>
<dbReference type="SMART" id="SM01163">
    <property type="entry name" value="DUF1785"/>
    <property type="match status" value="1"/>
</dbReference>
<dbReference type="Gene3D" id="3.30.420.10">
    <property type="entry name" value="Ribonuclease H-like superfamily/Ribonuclease H"/>
    <property type="match status" value="1"/>
</dbReference>
<dbReference type="OrthoDB" id="10252740at2759"/>
<dbReference type="InterPro" id="IPR036397">
    <property type="entry name" value="RNaseH_sf"/>
</dbReference>
<organism evidence="3 4">
    <name type="scientific">Dispira parvispora</name>
    <dbReference type="NCBI Taxonomy" id="1520584"/>
    <lineage>
        <taxon>Eukaryota</taxon>
        <taxon>Fungi</taxon>
        <taxon>Fungi incertae sedis</taxon>
        <taxon>Zoopagomycota</taxon>
        <taxon>Kickxellomycotina</taxon>
        <taxon>Dimargaritomycetes</taxon>
        <taxon>Dimargaritales</taxon>
        <taxon>Dimargaritaceae</taxon>
        <taxon>Dispira</taxon>
    </lineage>
</organism>
<comment type="caution">
    <text evidence="3">The sequence shown here is derived from an EMBL/GenBank/DDBJ whole genome shotgun (WGS) entry which is preliminary data.</text>
</comment>
<proteinExistence type="predicted"/>
<evidence type="ECO:0000313" key="4">
    <source>
        <dbReference type="Proteomes" id="UP001150925"/>
    </source>
</evidence>
<dbReference type="SUPFAM" id="SSF101690">
    <property type="entry name" value="PAZ domain"/>
    <property type="match status" value="1"/>
</dbReference>
<dbReference type="Pfam" id="PF02171">
    <property type="entry name" value="Piwi"/>
    <property type="match status" value="1"/>
</dbReference>
<dbReference type="InterPro" id="IPR036085">
    <property type="entry name" value="PAZ_dom_sf"/>
</dbReference>
<dbReference type="InterPro" id="IPR032472">
    <property type="entry name" value="ArgoL2"/>
</dbReference>
<dbReference type="Pfam" id="PF02170">
    <property type="entry name" value="PAZ"/>
    <property type="match status" value="1"/>
</dbReference>
<dbReference type="InterPro" id="IPR003100">
    <property type="entry name" value="PAZ_dom"/>
</dbReference>
<evidence type="ECO:0000259" key="2">
    <source>
        <dbReference type="PROSITE" id="PS50822"/>
    </source>
</evidence>
<dbReference type="AlphaFoldDB" id="A0A9W8AZW2"/>
<dbReference type="Proteomes" id="UP001150925">
    <property type="component" value="Unassembled WGS sequence"/>
</dbReference>
<protein>
    <submittedName>
        <fullName evidence="3">Uncharacterized protein</fullName>
    </submittedName>
</protein>
<evidence type="ECO:0000313" key="3">
    <source>
        <dbReference type="EMBL" id="KAJ1969574.1"/>
    </source>
</evidence>
<evidence type="ECO:0000259" key="1">
    <source>
        <dbReference type="PROSITE" id="PS50821"/>
    </source>
</evidence>
<reference evidence="3" key="1">
    <citation type="submission" date="2022-07" db="EMBL/GenBank/DDBJ databases">
        <title>Phylogenomic reconstructions and comparative analyses of Kickxellomycotina fungi.</title>
        <authorList>
            <person name="Reynolds N.K."/>
            <person name="Stajich J.E."/>
            <person name="Barry K."/>
            <person name="Grigoriev I.V."/>
            <person name="Crous P."/>
            <person name="Smith M.E."/>
        </authorList>
    </citation>
    <scope>NUCLEOTIDE SEQUENCE</scope>
    <source>
        <strain evidence="3">RSA 1196</strain>
    </source>
</reference>
<dbReference type="SMART" id="SM00950">
    <property type="entry name" value="Piwi"/>
    <property type="match status" value="1"/>
</dbReference>
<dbReference type="Gene3D" id="3.40.50.2300">
    <property type="match status" value="1"/>
</dbReference>
<dbReference type="Gene3D" id="2.170.260.10">
    <property type="entry name" value="paz domain"/>
    <property type="match status" value="1"/>
</dbReference>
<dbReference type="EMBL" id="JANBPY010000043">
    <property type="protein sequence ID" value="KAJ1969574.1"/>
    <property type="molecule type" value="Genomic_DNA"/>
</dbReference>
<accession>A0A9W8AZW2</accession>
<dbReference type="CDD" id="cd02846">
    <property type="entry name" value="PAZ_argonaute_like"/>
    <property type="match status" value="1"/>
</dbReference>
<dbReference type="InterPro" id="IPR045246">
    <property type="entry name" value="Piwi_ago-like"/>
</dbReference>
<dbReference type="InterPro" id="IPR003165">
    <property type="entry name" value="Piwi"/>
</dbReference>
<dbReference type="SUPFAM" id="SSF53098">
    <property type="entry name" value="Ribonuclease H-like"/>
    <property type="match status" value="1"/>
</dbReference>
<dbReference type="CDD" id="cd04657">
    <property type="entry name" value="Piwi_ago-like"/>
    <property type="match status" value="1"/>
</dbReference>
<sequence length="886" mass="99481">MASATQPFELAPRPGFGQDRKIDVTVQANAYPVTKFTQYGIYHYDMQVAVPSRNPNAPPRELPIEITQELFCTLEKEHRKDILGGFYPVFDGRKNIFSANRLPFKEDSKEFELSLPRDRTRKTRDGKPIPPFLVTINLVAKYDTAEVQRYVDGKVAWSPDVASALMALDVVFNYLPSKEHVGIRNSFFTSTSAQDLSGGLDLWFGMYQSLRPTQKRLILNVDLSTCAFYRAGNLLRNVADVLGMRSADNISVHSLTRRDFASISQYVKSLVITVTHQQGRVRKYKIKKLLQQTPGDIRFNRLDPSGKEVETSVRDYFKDCYNVRLKHPDAPCVEVQGGPIFPLELCTIPEGTRYQRKLNENQTAQMIKKTCVRPPERFDRIVRESQKLLDFRHNPYLRDFGIAVDPAFVTTRARQLKLPTLLYPDGRSSGNRQVPVQPLDGAWNMRDRKVNRGATIANLGVLIVDSGRNAQYSLRQTGDFLDSMRRMMGTMGMRITVSQRPNPIGTDNVLSIEERLRAIQKQMNIGPNQSSSIIMVVLGRDYTSSAVYGEIKRVSDTVLSIPTQCMRLENLKKGPQYVANVLLKVNVKLGGANGLLRNSTLETLDRRAPAMVVGADISHPGPGSDQQPSIAAVVGALDAKLSRYTSCVTYQAPRTEIISELESTMVKLLQSYSTVNGKYPQQIIFYRDGVSESQFSQVCTGEVDAIRRACKRISDKTGYKPRITFVTCQKRHHIRFNAVEARMRDRKSQNAPPGTVVDKDVTHPSGFDFFLQSQGGLQGTCRPVHYTVLVDENKFSADQMQNLTNEMCYLFPRCTRSVSLCTPAYFAHVLAARARCHRNDKGLLDDGASVTSGGTVAAPTGEAGGIRYDADFRKVDSNFENTLYYM</sequence>
<dbReference type="Pfam" id="PF16486">
    <property type="entry name" value="ArgoN"/>
    <property type="match status" value="1"/>
</dbReference>
<dbReference type="InterPro" id="IPR032474">
    <property type="entry name" value="Argonaute_N"/>
</dbReference>
<gene>
    <name evidence="3" type="ORF">IWQ62_000537</name>
</gene>
<dbReference type="PROSITE" id="PS50821">
    <property type="entry name" value="PAZ"/>
    <property type="match status" value="1"/>
</dbReference>
<dbReference type="Pfam" id="PF16488">
    <property type="entry name" value="ArgoL2"/>
    <property type="match status" value="1"/>
</dbReference>
<dbReference type="GO" id="GO:0003723">
    <property type="term" value="F:RNA binding"/>
    <property type="evidence" value="ECO:0007669"/>
    <property type="project" value="InterPro"/>
</dbReference>
<feature type="domain" description="Piwi" evidence="2">
    <location>
        <begin position="533"/>
        <end position="839"/>
    </location>
</feature>
<feature type="domain" description="PAZ" evidence="1">
    <location>
        <begin position="233"/>
        <end position="350"/>
    </location>
</feature>
<dbReference type="InterPro" id="IPR012337">
    <property type="entry name" value="RNaseH-like_sf"/>
</dbReference>